<gene>
    <name evidence="1" type="ORF">B0H17DRAFT_1142393</name>
</gene>
<accession>A0AAD7CYP6</accession>
<comment type="caution">
    <text evidence="1">The sequence shown here is derived from an EMBL/GenBank/DDBJ whole genome shotgun (WGS) entry which is preliminary data.</text>
</comment>
<name>A0AAD7CYP6_MYCRO</name>
<dbReference type="Proteomes" id="UP001221757">
    <property type="component" value="Unassembled WGS sequence"/>
</dbReference>
<organism evidence="1 2">
    <name type="scientific">Mycena rosella</name>
    <name type="common">Pink bonnet</name>
    <name type="synonym">Agaricus rosellus</name>
    <dbReference type="NCBI Taxonomy" id="1033263"/>
    <lineage>
        <taxon>Eukaryota</taxon>
        <taxon>Fungi</taxon>
        <taxon>Dikarya</taxon>
        <taxon>Basidiomycota</taxon>
        <taxon>Agaricomycotina</taxon>
        <taxon>Agaricomycetes</taxon>
        <taxon>Agaricomycetidae</taxon>
        <taxon>Agaricales</taxon>
        <taxon>Marasmiineae</taxon>
        <taxon>Mycenaceae</taxon>
        <taxon>Mycena</taxon>
    </lineage>
</organism>
<dbReference type="AlphaFoldDB" id="A0AAD7CYP6"/>
<evidence type="ECO:0000313" key="1">
    <source>
        <dbReference type="EMBL" id="KAJ7668840.1"/>
    </source>
</evidence>
<reference evidence="1" key="1">
    <citation type="submission" date="2023-03" db="EMBL/GenBank/DDBJ databases">
        <title>Massive genome expansion in bonnet fungi (Mycena s.s.) driven by repeated elements and novel gene families across ecological guilds.</title>
        <authorList>
            <consortium name="Lawrence Berkeley National Laboratory"/>
            <person name="Harder C.B."/>
            <person name="Miyauchi S."/>
            <person name="Viragh M."/>
            <person name="Kuo A."/>
            <person name="Thoen E."/>
            <person name="Andreopoulos B."/>
            <person name="Lu D."/>
            <person name="Skrede I."/>
            <person name="Drula E."/>
            <person name="Henrissat B."/>
            <person name="Morin E."/>
            <person name="Kohler A."/>
            <person name="Barry K."/>
            <person name="LaButti K."/>
            <person name="Morin E."/>
            <person name="Salamov A."/>
            <person name="Lipzen A."/>
            <person name="Mereny Z."/>
            <person name="Hegedus B."/>
            <person name="Baldrian P."/>
            <person name="Stursova M."/>
            <person name="Weitz H."/>
            <person name="Taylor A."/>
            <person name="Grigoriev I.V."/>
            <person name="Nagy L.G."/>
            <person name="Martin F."/>
            <person name="Kauserud H."/>
        </authorList>
    </citation>
    <scope>NUCLEOTIDE SEQUENCE</scope>
    <source>
        <strain evidence="1">CBHHK067</strain>
    </source>
</reference>
<sequence length="254" mass="28094">MMHNSSLLSALAPPITPSDLDTFSTAVFDTVHLPDRWVAFNKIHSSIKRVTTELFRVDFPGLETTLISASTIRLYTEYNVALCTRDEFPGLIPTYYRSFAQSMNRFDGSGYGWAYVDNATQTIVWDDSWSIADPHSFGVLDFEVHERYLNPGDIAASQAFFDNAERLQHQQQQRENRYFQQRVIKRSKSTAGNGAFVATKEAMDTFARRRKRLADADAADAAAAAASQAAAADADAAARDAAFATSGGQDGMMH</sequence>
<proteinExistence type="predicted"/>
<dbReference type="EMBL" id="JARKIE010000193">
    <property type="protein sequence ID" value="KAJ7668840.1"/>
    <property type="molecule type" value="Genomic_DNA"/>
</dbReference>
<keyword evidence="2" id="KW-1185">Reference proteome</keyword>
<evidence type="ECO:0000313" key="2">
    <source>
        <dbReference type="Proteomes" id="UP001221757"/>
    </source>
</evidence>
<protein>
    <submittedName>
        <fullName evidence="1">Uncharacterized protein</fullName>
    </submittedName>
</protein>